<accession>A0A835V0T8</accession>
<evidence type="ECO:0000256" key="2">
    <source>
        <dbReference type="ARBA" id="ARBA00007401"/>
    </source>
</evidence>
<feature type="domain" description="Beta galactosidase small chain/" evidence="7">
    <location>
        <begin position="467"/>
        <end position="708"/>
    </location>
</feature>
<dbReference type="InterPro" id="IPR004199">
    <property type="entry name" value="B-gal_small/dom_5"/>
</dbReference>
<evidence type="ECO:0000313" key="9">
    <source>
        <dbReference type="Proteomes" id="UP000636800"/>
    </source>
</evidence>
<dbReference type="GO" id="GO:0030246">
    <property type="term" value="F:carbohydrate binding"/>
    <property type="evidence" value="ECO:0007669"/>
    <property type="project" value="InterPro"/>
</dbReference>
<evidence type="ECO:0000256" key="1">
    <source>
        <dbReference type="ARBA" id="ARBA00001412"/>
    </source>
</evidence>
<dbReference type="GO" id="GO:0004565">
    <property type="term" value="F:beta-galactosidase activity"/>
    <property type="evidence" value="ECO:0007669"/>
    <property type="project" value="UniProtKB-EC"/>
</dbReference>
<dbReference type="Gene3D" id="3.20.20.80">
    <property type="entry name" value="Glycosidases"/>
    <property type="match status" value="2"/>
</dbReference>
<dbReference type="GO" id="GO:0005990">
    <property type="term" value="P:lactose catabolic process"/>
    <property type="evidence" value="ECO:0007669"/>
    <property type="project" value="TreeGrafter"/>
</dbReference>
<dbReference type="AlphaFoldDB" id="A0A835V0T8"/>
<sequence length="726" mass="82616">MAIASSVAVFSSMNHSHTVWEDPSYFKWRKRDAHVPLRSHDTVEGSLKYWCERSKVDFLKSYCAVWNDDAVSHALESADFWVKGLPFVKSLSGYWKFFLASSPASVPMNFQAVGFDDSVWKSLPVPSNWQMQGFDRPIYTNILYPFPLNPPKIAMENPTGCYRMNFSIPKEWEGRRILLHFEAVDSAFFVWVNEILIGYSQDSRLPAEFEITDCCHPCDSEKENTLAIQVMRWCDGSYLEDQDHWWLSGIHRDVLLIAKPKVFIVDYFFRSSLDENFCTADIQLEVKLEGLQKHPEETNLSDFTIEAQLFDNAAYSSCDVNGIIYLNSYKVIHMMLKSPVVDFNGFQGYILTGKLYEPKSFGLANKSFVNADFGIISVQNLCCQALKDPSGNLLDCESCQVGIRQISRAPKQMLINGLPVTIRGVNRHEHHPRTGKTNLEACMIKDLVLMKQYNINAVRNSHYPQHPRHGGKDKNHACIIAWSLGNESSYGPNHSALAGWVRGKDPLRFVHYEGGGSRTSSTDIVCPMYMRVWDMVKIAADPDEPRPLILCEYSHAMGNSNGNLHKYWKAIESTFGLQGGFIWDWVDQGLLKEGKDGTKHWAYGGDFGDIPNDLNFCLNGLTWPDRTPNPALHEVKYLYQPIKMSASYYSTAELDRATHNEDLVRGNDMEVHLDHKHMGLGGDDSWSPSVHQEYLVHPVPYSFSIRFCPLFPSTSGEEIYKSQLPQ</sequence>
<dbReference type="InterPro" id="IPR006103">
    <property type="entry name" value="Glyco_hydro_2_cat"/>
</dbReference>
<protein>
    <recommendedName>
        <fullName evidence="3">beta-galactosidase</fullName>
        <ecNumber evidence="3">3.2.1.23</ecNumber>
    </recommendedName>
    <alternativeName>
        <fullName evidence="6">Lactase</fullName>
    </alternativeName>
</protein>
<proteinExistence type="inferred from homology"/>
<dbReference type="Pfam" id="PF02836">
    <property type="entry name" value="Glyco_hydro_2_C"/>
    <property type="match status" value="2"/>
</dbReference>
<dbReference type="GO" id="GO:0009341">
    <property type="term" value="C:beta-galactosidase complex"/>
    <property type="evidence" value="ECO:0007669"/>
    <property type="project" value="InterPro"/>
</dbReference>
<evidence type="ECO:0000313" key="8">
    <source>
        <dbReference type="EMBL" id="KAG0481237.1"/>
    </source>
</evidence>
<dbReference type="InterPro" id="IPR050347">
    <property type="entry name" value="Bact_Beta-galactosidase"/>
</dbReference>
<comment type="catalytic activity">
    <reaction evidence="1">
        <text>Hydrolysis of terminal non-reducing beta-D-galactose residues in beta-D-galactosides.</text>
        <dbReference type="EC" id="3.2.1.23"/>
    </reaction>
</comment>
<organism evidence="8 9">
    <name type="scientific">Vanilla planifolia</name>
    <name type="common">Vanilla</name>
    <dbReference type="NCBI Taxonomy" id="51239"/>
    <lineage>
        <taxon>Eukaryota</taxon>
        <taxon>Viridiplantae</taxon>
        <taxon>Streptophyta</taxon>
        <taxon>Embryophyta</taxon>
        <taxon>Tracheophyta</taxon>
        <taxon>Spermatophyta</taxon>
        <taxon>Magnoliopsida</taxon>
        <taxon>Liliopsida</taxon>
        <taxon>Asparagales</taxon>
        <taxon>Orchidaceae</taxon>
        <taxon>Vanilloideae</taxon>
        <taxon>Vanilleae</taxon>
        <taxon>Vanilla</taxon>
    </lineage>
</organism>
<dbReference type="InterPro" id="IPR014718">
    <property type="entry name" value="GH-type_carb-bd"/>
</dbReference>
<dbReference type="SUPFAM" id="SSF49785">
    <property type="entry name" value="Galactose-binding domain-like"/>
    <property type="match status" value="1"/>
</dbReference>
<dbReference type="InterPro" id="IPR006101">
    <property type="entry name" value="Glyco_hydro_2"/>
</dbReference>
<evidence type="ECO:0000256" key="3">
    <source>
        <dbReference type="ARBA" id="ARBA00012756"/>
    </source>
</evidence>
<evidence type="ECO:0000256" key="4">
    <source>
        <dbReference type="ARBA" id="ARBA00022801"/>
    </source>
</evidence>
<gene>
    <name evidence="8" type="ORF">HPP92_012095</name>
</gene>
<dbReference type="SMART" id="SM01038">
    <property type="entry name" value="Bgal_small_N"/>
    <property type="match status" value="1"/>
</dbReference>
<reference evidence="8 9" key="1">
    <citation type="journal article" date="2020" name="Nat. Food">
        <title>A phased Vanilla planifolia genome enables genetic improvement of flavour and production.</title>
        <authorList>
            <person name="Hasing T."/>
            <person name="Tang H."/>
            <person name="Brym M."/>
            <person name="Khazi F."/>
            <person name="Huang T."/>
            <person name="Chambers A.H."/>
        </authorList>
    </citation>
    <scope>NUCLEOTIDE SEQUENCE [LARGE SCALE GENOMIC DNA]</scope>
    <source>
        <tissue evidence="8">Leaf</tissue>
    </source>
</reference>
<dbReference type="InterPro" id="IPR011013">
    <property type="entry name" value="Gal_mutarotase_sf_dom"/>
</dbReference>
<dbReference type="Proteomes" id="UP000636800">
    <property type="component" value="Chromosome 5"/>
</dbReference>
<dbReference type="InterPro" id="IPR017853">
    <property type="entry name" value="GH"/>
</dbReference>
<dbReference type="PANTHER" id="PTHR46323">
    <property type="entry name" value="BETA-GALACTOSIDASE"/>
    <property type="match status" value="1"/>
</dbReference>
<comment type="caution">
    <text evidence="8">The sequence shown here is derived from an EMBL/GenBank/DDBJ whole genome shotgun (WGS) entry which is preliminary data.</text>
</comment>
<dbReference type="PANTHER" id="PTHR46323:SF2">
    <property type="entry name" value="BETA-GALACTOSIDASE"/>
    <property type="match status" value="1"/>
</dbReference>
<comment type="similarity">
    <text evidence="2">Belongs to the glycosyl hydrolase 2 family.</text>
</comment>
<dbReference type="EMBL" id="JADCNL010000005">
    <property type="protein sequence ID" value="KAG0481237.1"/>
    <property type="molecule type" value="Genomic_DNA"/>
</dbReference>
<evidence type="ECO:0000256" key="5">
    <source>
        <dbReference type="ARBA" id="ARBA00023295"/>
    </source>
</evidence>
<keyword evidence="9" id="KW-1185">Reference proteome</keyword>
<dbReference type="SUPFAM" id="SSF74650">
    <property type="entry name" value="Galactose mutarotase-like"/>
    <property type="match status" value="1"/>
</dbReference>
<dbReference type="Gene3D" id="2.60.120.260">
    <property type="entry name" value="Galactose-binding domain-like"/>
    <property type="match status" value="1"/>
</dbReference>
<dbReference type="OrthoDB" id="1277335at2759"/>
<keyword evidence="5" id="KW-0326">Glycosidase</keyword>
<dbReference type="PRINTS" id="PR00132">
    <property type="entry name" value="GLHYDRLASE2"/>
</dbReference>
<keyword evidence="4" id="KW-0378">Hydrolase</keyword>
<dbReference type="Pfam" id="PF02837">
    <property type="entry name" value="Glyco_hydro_2_N"/>
    <property type="match status" value="1"/>
</dbReference>
<dbReference type="EC" id="3.2.1.23" evidence="3"/>
<dbReference type="InterPro" id="IPR008979">
    <property type="entry name" value="Galactose-bd-like_sf"/>
</dbReference>
<evidence type="ECO:0000259" key="7">
    <source>
        <dbReference type="SMART" id="SM01038"/>
    </source>
</evidence>
<name>A0A835V0T8_VANPL</name>
<dbReference type="InterPro" id="IPR006104">
    <property type="entry name" value="Glyco_hydro_2_N"/>
</dbReference>
<dbReference type="SUPFAM" id="SSF51445">
    <property type="entry name" value="(Trans)glycosidases"/>
    <property type="match status" value="1"/>
</dbReference>
<dbReference type="Gene3D" id="2.70.98.10">
    <property type="match status" value="1"/>
</dbReference>
<evidence type="ECO:0000256" key="6">
    <source>
        <dbReference type="ARBA" id="ARBA00032230"/>
    </source>
</evidence>